<feature type="domain" description="Copper amine oxidase N2-terminal" evidence="11">
    <location>
        <begin position="28"/>
        <end position="109"/>
    </location>
</feature>
<dbReference type="InterPro" id="IPR015802">
    <property type="entry name" value="Cu_amine_oxidase_N3"/>
</dbReference>
<feature type="modified residue" description="2',4',5'-topaquinone" evidence="7">
    <location>
        <position position="395"/>
    </location>
</feature>
<proteinExistence type="inferred from homology"/>
<dbReference type="SUPFAM" id="SSF54416">
    <property type="entry name" value="Amine oxidase N-terminal region"/>
    <property type="match status" value="2"/>
</dbReference>
<evidence type="ECO:0000313" key="13">
    <source>
        <dbReference type="EMBL" id="RZU41908.1"/>
    </source>
</evidence>
<keyword evidence="4 8" id="KW-0560">Oxidoreductase</keyword>
<evidence type="ECO:0000259" key="12">
    <source>
        <dbReference type="Pfam" id="PF02728"/>
    </source>
</evidence>
<evidence type="ECO:0000256" key="3">
    <source>
        <dbReference type="ARBA" id="ARBA00022772"/>
    </source>
</evidence>
<dbReference type="InterPro" id="IPR049947">
    <property type="entry name" value="Cu_Am_Ox_Cu-bd"/>
</dbReference>
<dbReference type="InterPro" id="IPR016182">
    <property type="entry name" value="Cu_amine_oxidase_N-reg"/>
</dbReference>
<dbReference type="GO" id="GO:0009308">
    <property type="term" value="P:amine metabolic process"/>
    <property type="evidence" value="ECO:0007669"/>
    <property type="project" value="UniProtKB-UniRule"/>
</dbReference>
<dbReference type="RefSeq" id="WP_130419741.1">
    <property type="nucleotide sequence ID" value="NZ_SHKW01000001.1"/>
</dbReference>
<evidence type="ECO:0000256" key="4">
    <source>
        <dbReference type="ARBA" id="ARBA00023002"/>
    </source>
</evidence>
<dbReference type="AlphaFoldDB" id="A0A4Q7YW69"/>
<comment type="caution">
    <text evidence="13">The sequence shown here is derived from an EMBL/GenBank/DDBJ whole genome shotgun (WGS) entry which is preliminary data.</text>
</comment>
<keyword evidence="5 8" id="KW-0186">Copper</keyword>
<dbReference type="InterPro" id="IPR036460">
    <property type="entry name" value="Cu_amine_oxidase_C_sf"/>
</dbReference>
<evidence type="ECO:0000256" key="5">
    <source>
        <dbReference type="ARBA" id="ARBA00023008"/>
    </source>
</evidence>
<feature type="chain" id="PRO_5020795902" description="Amine oxidase" evidence="9">
    <location>
        <begin position="25"/>
        <end position="650"/>
    </location>
</feature>
<evidence type="ECO:0000259" key="11">
    <source>
        <dbReference type="Pfam" id="PF02727"/>
    </source>
</evidence>
<accession>A0A4Q7YW69</accession>
<dbReference type="EMBL" id="SHKW01000001">
    <property type="protein sequence ID" value="RZU41908.1"/>
    <property type="molecule type" value="Genomic_DNA"/>
</dbReference>
<gene>
    <name evidence="13" type="ORF">BDD14_3450</name>
</gene>
<dbReference type="InterPro" id="IPR000269">
    <property type="entry name" value="Cu_amine_oxidase"/>
</dbReference>
<comment type="cofactor">
    <cofactor evidence="8">
        <name>Cu cation</name>
        <dbReference type="ChEBI" id="CHEBI:23378"/>
    </cofactor>
    <text evidence="8">Contains 1 topaquinone per subunit.</text>
</comment>
<dbReference type="SUPFAM" id="SSF49998">
    <property type="entry name" value="Amine oxidase catalytic domain"/>
    <property type="match status" value="1"/>
</dbReference>
<dbReference type="PROSITE" id="PS01165">
    <property type="entry name" value="COPPER_AMINE_OXID_2"/>
    <property type="match status" value="1"/>
</dbReference>
<keyword evidence="3 6" id="KW-0801">TPQ</keyword>
<dbReference type="Pfam" id="PF01179">
    <property type="entry name" value="Cu_amine_oxid"/>
    <property type="match status" value="1"/>
</dbReference>
<evidence type="ECO:0000256" key="6">
    <source>
        <dbReference type="PIRSR" id="PIRSR600269-50"/>
    </source>
</evidence>
<comment type="similarity">
    <text evidence="1 8">Belongs to the copper/topaquinone oxidase family.</text>
</comment>
<feature type="active site" description="Schiff-base intermediate with substrate; via topaquinone" evidence="6">
    <location>
        <position position="395"/>
    </location>
</feature>
<name>A0A4Q7YW69_9BACT</name>
<evidence type="ECO:0000313" key="14">
    <source>
        <dbReference type="Proteomes" id="UP000292958"/>
    </source>
</evidence>
<comment type="PTM">
    <text evidence="7 8">Topaquinone (TPQ) is generated by copper-dependent autoxidation of a specific tyrosyl residue.</text>
</comment>
<keyword evidence="2 8" id="KW-0479">Metal-binding</keyword>
<organism evidence="13 14">
    <name type="scientific">Edaphobacter modestus</name>
    <dbReference type="NCBI Taxonomy" id="388466"/>
    <lineage>
        <taxon>Bacteria</taxon>
        <taxon>Pseudomonadati</taxon>
        <taxon>Acidobacteriota</taxon>
        <taxon>Terriglobia</taxon>
        <taxon>Terriglobales</taxon>
        <taxon>Acidobacteriaceae</taxon>
        <taxon>Edaphobacter</taxon>
    </lineage>
</organism>
<feature type="domain" description="Copper amine oxidase catalytic" evidence="10">
    <location>
        <begin position="237"/>
        <end position="644"/>
    </location>
</feature>
<feature type="active site" description="Proton acceptor" evidence="6">
    <location>
        <position position="313"/>
    </location>
</feature>
<evidence type="ECO:0000256" key="2">
    <source>
        <dbReference type="ARBA" id="ARBA00022723"/>
    </source>
</evidence>
<dbReference type="Proteomes" id="UP000292958">
    <property type="component" value="Unassembled WGS sequence"/>
</dbReference>
<evidence type="ECO:0000256" key="1">
    <source>
        <dbReference type="ARBA" id="ARBA00007983"/>
    </source>
</evidence>
<keyword evidence="9" id="KW-0732">Signal</keyword>
<dbReference type="PANTHER" id="PTHR10638">
    <property type="entry name" value="COPPER AMINE OXIDASE"/>
    <property type="match status" value="1"/>
</dbReference>
<evidence type="ECO:0000259" key="10">
    <source>
        <dbReference type="Pfam" id="PF01179"/>
    </source>
</evidence>
<dbReference type="PANTHER" id="PTHR10638:SF41">
    <property type="entry name" value="AMINE OXIDASE"/>
    <property type="match status" value="1"/>
</dbReference>
<sequence>MLVRAFLRLNVALLLLAVSTFAQTKVTHPLDALTTDEYWTVHDILHASEHWSDKTLVASLLLHEPDKKDVLAWKPGDAIRREADVILESEGKTIEGRVDITGHKLESWKEVAGVQAPITLTELDTMNDVVKKDPRVIAALKTRGVVNLASVRCDMIPLTFTIFPEQANHRVGYGNCTDGHGVYHSWGRAVEGLYVVVDMTEEKILNVIDHGPLPMPKGDMNFEQAEALPREGTKPLVVTQPLGPSYVIDHGEILWQNWRFRFRLDARVGPVINLVRYQDGDRLRSVMYEGSLSEMYVPYMDPDLGWSSRAFLDAGEFLLGGLIKPVGPGDCPAHAEYFSGIVPSDKGTPVLEKQLACMFEHNTDGPAWRHFEDGLTSVRPSRELVLRTSAVAGNYDYLLDWIFQQDGTIRVAVGATGIVETKAVKETTASHAAHEGALEHGTMVAPNLVAVNHDHYFSYRLDLDVDGTENSFMVDRLVPETISGQGRKSIWAAQSSTAKNEKDGILDIDLRKPGMWHFVNPTRLGPTGYPSGYEIMPGPTAVSFVSSSDPAQQKGAFSEHQMWVTPYNPDELYAAGVYVTRNKEIDGLPAWTQANRSIENKDIVGWYTLGFHHVVRLEDWPIMPVLWHDFLIRPANFFDKNPVLTLPNQP</sequence>
<dbReference type="InterPro" id="IPR015800">
    <property type="entry name" value="Cu_amine_oxidase_N2"/>
</dbReference>
<dbReference type="Gene3D" id="2.70.98.20">
    <property type="entry name" value="Copper amine oxidase, catalytic domain"/>
    <property type="match status" value="1"/>
</dbReference>
<dbReference type="EC" id="1.4.3.-" evidence="8"/>
<reference evidence="13 14" key="1">
    <citation type="submission" date="2019-02" db="EMBL/GenBank/DDBJ databases">
        <title>Genomic Encyclopedia of Archaeal and Bacterial Type Strains, Phase II (KMG-II): from individual species to whole genera.</title>
        <authorList>
            <person name="Goeker M."/>
        </authorList>
    </citation>
    <scope>NUCLEOTIDE SEQUENCE [LARGE SCALE GENOMIC DNA]</scope>
    <source>
        <strain evidence="13 14">DSM 18101</strain>
    </source>
</reference>
<dbReference type="GO" id="GO:0008131">
    <property type="term" value="F:primary methylamine oxidase activity"/>
    <property type="evidence" value="ECO:0007669"/>
    <property type="project" value="InterPro"/>
</dbReference>
<evidence type="ECO:0000256" key="8">
    <source>
        <dbReference type="RuleBase" id="RU000672"/>
    </source>
</evidence>
<dbReference type="GO" id="GO:0048038">
    <property type="term" value="F:quinone binding"/>
    <property type="evidence" value="ECO:0007669"/>
    <property type="project" value="InterPro"/>
</dbReference>
<evidence type="ECO:0000256" key="9">
    <source>
        <dbReference type="SAM" id="SignalP"/>
    </source>
</evidence>
<dbReference type="Gene3D" id="3.10.450.40">
    <property type="match status" value="2"/>
</dbReference>
<dbReference type="Pfam" id="PF02727">
    <property type="entry name" value="Cu_amine_oxidN2"/>
    <property type="match status" value="1"/>
</dbReference>
<dbReference type="GO" id="GO:0005507">
    <property type="term" value="F:copper ion binding"/>
    <property type="evidence" value="ECO:0007669"/>
    <property type="project" value="InterPro"/>
</dbReference>
<dbReference type="InterPro" id="IPR015798">
    <property type="entry name" value="Cu_amine_oxidase_C"/>
</dbReference>
<feature type="domain" description="Copper amine oxidase N3-terminal" evidence="12">
    <location>
        <begin position="117"/>
        <end position="207"/>
    </location>
</feature>
<dbReference type="OrthoDB" id="9772590at2"/>
<dbReference type="Pfam" id="PF02728">
    <property type="entry name" value="Cu_amine_oxidN3"/>
    <property type="match status" value="1"/>
</dbReference>
<keyword evidence="14" id="KW-1185">Reference proteome</keyword>
<feature type="signal peptide" evidence="9">
    <location>
        <begin position="1"/>
        <end position="24"/>
    </location>
</feature>
<protein>
    <recommendedName>
        <fullName evidence="8">Amine oxidase</fullName>
        <ecNumber evidence="8">1.4.3.-</ecNumber>
    </recommendedName>
</protein>
<evidence type="ECO:0000256" key="7">
    <source>
        <dbReference type="PIRSR" id="PIRSR600269-51"/>
    </source>
</evidence>